<feature type="region of interest" description="Disordered" evidence="7">
    <location>
        <begin position="241"/>
        <end position="278"/>
    </location>
</feature>
<dbReference type="InParanoid" id="A0A3B5PX88"/>
<dbReference type="GO" id="GO:0005634">
    <property type="term" value="C:nucleus"/>
    <property type="evidence" value="ECO:0007669"/>
    <property type="project" value="TreeGrafter"/>
</dbReference>
<dbReference type="OMA" id="STHMDRG"/>
<reference evidence="9" key="1">
    <citation type="submission" date="2012-01" db="EMBL/GenBank/DDBJ databases">
        <authorList>
            <person name="Walter R."/>
            <person name="Schartl M."/>
            <person name="Warren W."/>
        </authorList>
    </citation>
    <scope>NUCLEOTIDE SEQUENCE [LARGE SCALE GENOMIC DNA]</scope>
    <source>
        <strain evidence="9">JP 163 A</strain>
    </source>
</reference>
<feature type="region of interest" description="Disordered" evidence="7">
    <location>
        <begin position="101"/>
        <end position="129"/>
    </location>
</feature>
<evidence type="ECO:0000313" key="8">
    <source>
        <dbReference type="Ensembl" id="ENSXMAP00000022624.1"/>
    </source>
</evidence>
<dbReference type="SUPFAM" id="SSF48371">
    <property type="entry name" value="ARM repeat"/>
    <property type="match status" value="1"/>
</dbReference>
<dbReference type="SMART" id="SM00185">
    <property type="entry name" value="ARM"/>
    <property type="match status" value="4"/>
</dbReference>
<comment type="similarity">
    <text evidence="2">Belongs to the beta-catenin family.</text>
</comment>
<dbReference type="Gene3D" id="1.25.10.10">
    <property type="entry name" value="Leucine-rich Repeat Variant"/>
    <property type="match status" value="1"/>
</dbReference>
<feature type="region of interest" description="Disordered" evidence="7">
    <location>
        <begin position="784"/>
        <end position="813"/>
    </location>
</feature>
<dbReference type="AlphaFoldDB" id="A0A3B5PX88"/>
<feature type="repeat" description="ARM" evidence="6">
    <location>
        <begin position="366"/>
        <end position="401"/>
    </location>
</feature>
<accession>A0A3B5PX88</accession>
<sequence>MERRHLKSRRSEFLFQQPASLASPTEPTPKSYMTGILSDEKNLLVAPNRAQLSLRKNGVSNGGANLQNSSRSSDGVAFFTKVNGSDLDGLSSKGIQARKTSERVAMSPCPGADRFGPGTRFQRPPSGCDRRHLRTVGALADWPDGLNPQYQCAVSETSRSTPTRASAHQPGKSRSNSLTHQSVRTKNLSASMAGQYSFRNGQNQKRGFVKHDRQTVQRRTSGRLGTTHMDRGFVQLAPISQRRESGNAERFTNRQAPSHKIGGTVCDLSPRQSAPKPPEMTIKRAVNLLDNMNEEELICAAAYIQNQCWRKDEARVEVHLLRINNPGTFSPLSAWRSFSSFEEAESLDVDICQLIKSSWFQVQRENGARKLVRLLKIDNEEVQRAAAGALRNVVYKNGDNKKDVTDEDGLTVILKLLNETHDRETVCQLAGLLWNLSSDDTIKKRFDENFPRLLTKVILVPFSHINGEAESKRDLIADPNAFLCATACLRNLSSDCNHRRNMRRCENLIDSLVFYTTETATQRTPDDECTKNCVCILQNLTYEAEEDCIPQTTKNKEETQQNATPKETTCSCFPYRRADLGKDPTDSEEAEKGRLLQSNDDPHGAQWLWSGQLVRAYLSLLACNKDKMTLEAAMGALQNLTVGKGEISEYVARIIEEQNGPRKIKTLLENDVTLKKPALLLIRNLSRFPDLHGSIFDNLLSAKDTKTFLHYLDISAEESAELMPILCGILVNLSKNSVEAASYLSRHTDVNDMLQKKYTGKAEQAVEELRDTLPRWSLHKHLKEDKTKMPQNSPQQMLQKALKSCNGAQHQEI</sequence>
<dbReference type="InterPro" id="IPR016024">
    <property type="entry name" value="ARM-type_fold"/>
</dbReference>
<dbReference type="InterPro" id="IPR028435">
    <property type="entry name" value="Plakophilin/d_Catenin"/>
</dbReference>
<dbReference type="GO" id="GO:0098609">
    <property type="term" value="P:cell-cell adhesion"/>
    <property type="evidence" value="ECO:0007669"/>
    <property type="project" value="InterPro"/>
</dbReference>
<dbReference type="PANTHER" id="PTHR10372:SF25">
    <property type="entry name" value="PLAKOPHILIN-2"/>
    <property type="match status" value="1"/>
</dbReference>
<dbReference type="GO" id="GO:0005737">
    <property type="term" value="C:cytoplasm"/>
    <property type="evidence" value="ECO:0007669"/>
    <property type="project" value="TreeGrafter"/>
</dbReference>
<dbReference type="GeneTree" id="ENSGT00940000158677"/>
<keyword evidence="3" id="KW-0677">Repeat</keyword>
<feature type="compositionally biased region" description="Polar residues" evidence="7">
    <location>
        <begin position="789"/>
        <end position="798"/>
    </location>
</feature>
<evidence type="ECO:0000256" key="5">
    <source>
        <dbReference type="ARBA" id="ARBA00022949"/>
    </source>
</evidence>
<feature type="region of interest" description="Disordered" evidence="7">
    <location>
        <begin position="1"/>
        <end position="28"/>
    </location>
</feature>
<dbReference type="STRING" id="8083.ENSXMAP00000022624"/>
<reference evidence="8" key="4">
    <citation type="submission" date="2025-09" db="UniProtKB">
        <authorList>
            <consortium name="Ensembl"/>
        </authorList>
    </citation>
    <scope>IDENTIFICATION</scope>
    <source>
        <strain evidence="8">JP 163 A</strain>
    </source>
</reference>
<reference evidence="8" key="3">
    <citation type="submission" date="2025-08" db="UniProtKB">
        <authorList>
            <consortium name="Ensembl"/>
        </authorList>
    </citation>
    <scope>IDENTIFICATION</scope>
    <source>
        <strain evidence="8">JP 163 A</strain>
    </source>
</reference>
<keyword evidence="5" id="KW-0965">Cell junction</keyword>
<keyword evidence="9" id="KW-1185">Reference proteome</keyword>
<dbReference type="Pfam" id="PF00514">
    <property type="entry name" value="Arm"/>
    <property type="match status" value="1"/>
</dbReference>
<evidence type="ECO:0000256" key="2">
    <source>
        <dbReference type="ARBA" id="ARBA00005462"/>
    </source>
</evidence>
<comment type="subcellular location">
    <subcellularLocation>
        <location evidence="1">Cell junction</location>
    </subcellularLocation>
</comment>
<organism evidence="8 9">
    <name type="scientific">Xiphophorus maculatus</name>
    <name type="common">Southern platyfish</name>
    <name type="synonym">Platypoecilus maculatus</name>
    <dbReference type="NCBI Taxonomy" id="8083"/>
    <lineage>
        <taxon>Eukaryota</taxon>
        <taxon>Metazoa</taxon>
        <taxon>Chordata</taxon>
        <taxon>Craniata</taxon>
        <taxon>Vertebrata</taxon>
        <taxon>Euteleostomi</taxon>
        <taxon>Actinopterygii</taxon>
        <taxon>Neopterygii</taxon>
        <taxon>Teleostei</taxon>
        <taxon>Neoteleostei</taxon>
        <taxon>Acanthomorphata</taxon>
        <taxon>Ovalentaria</taxon>
        <taxon>Atherinomorphae</taxon>
        <taxon>Cyprinodontiformes</taxon>
        <taxon>Poeciliidae</taxon>
        <taxon>Poeciliinae</taxon>
        <taxon>Xiphophorus</taxon>
    </lineage>
</organism>
<dbReference type="Ensembl" id="ENSXMAT00000039039.1">
    <property type="protein sequence ID" value="ENSXMAP00000022624.1"/>
    <property type="gene ID" value="ENSXMAG00000004067.2"/>
</dbReference>
<protein>
    <submittedName>
        <fullName evidence="8">Plakophilin-2-like</fullName>
    </submittedName>
</protein>
<name>A0A3B5PX88_XIPMA</name>
<evidence type="ECO:0000313" key="9">
    <source>
        <dbReference type="Proteomes" id="UP000002852"/>
    </source>
</evidence>
<dbReference type="Proteomes" id="UP000002852">
    <property type="component" value="Unassembled WGS sequence"/>
</dbReference>
<dbReference type="InterPro" id="IPR000225">
    <property type="entry name" value="Armadillo"/>
</dbReference>
<evidence type="ECO:0000256" key="7">
    <source>
        <dbReference type="SAM" id="MobiDB-lite"/>
    </source>
</evidence>
<proteinExistence type="inferred from homology"/>
<reference evidence="9" key="2">
    <citation type="journal article" date="2013" name="Nat. Genet.">
        <title>The genome of the platyfish, Xiphophorus maculatus, provides insights into evolutionary adaptation and several complex traits.</title>
        <authorList>
            <person name="Schartl M."/>
            <person name="Walter R.B."/>
            <person name="Shen Y."/>
            <person name="Garcia T."/>
            <person name="Catchen J."/>
            <person name="Amores A."/>
            <person name="Braasch I."/>
            <person name="Chalopin D."/>
            <person name="Volff J.N."/>
            <person name="Lesch K.P."/>
            <person name="Bisazza A."/>
            <person name="Minx P."/>
            <person name="Hillier L."/>
            <person name="Wilson R.K."/>
            <person name="Fuerstenberg S."/>
            <person name="Boore J."/>
            <person name="Searle S."/>
            <person name="Postlethwait J.H."/>
            <person name="Warren W.C."/>
        </authorList>
    </citation>
    <scope>NUCLEOTIDE SEQUENCE [LARGE SCALE GENOMIC DNA]</scope>
    <source>
        <strain evidence="9">JP 163 A</strain>
    </source>
</reference>
<dbReference type="PANTHER" id="PTHR10372">
    <property type="entry name" value="PLAKOPHILLIN-RELATED"/>
    <property type="match status" value="1"/>
</dbReference>
<evidence type="ECO:0000256" key="1">
    <source>
        <dbReference type="ARBA" id="ARBA00004282"/>
    </source>
</evidence>
<evidence type="ECO:0000256" key="3">
    <source>
        <dbReference type="ARBA" id="ARBA00022737"/>
    </source>
</evidence>
<dbReference type="InterPro" id="IPR011989">
    <property type="entry name" value="ARM-like"/>
</dbReference>
<dbReference type="GO" id="GO:0005912">
    <property type="term" value="C:adherens junction"/>
    <property type="evidence" value="ECO:0007669"/>
    <property type="project" value="TreeGrafter"/>
</dbReference>
<keyword evidence="4" id="KW-0130">Cell adhesion</keyword>
<feature type="region of interest" description="Disordered" evidence="7">
    <location>
        <begin position="154"/>
        <end position="183"/>
    </location>
</feature>
<evidence type="ECO:0000256" key="6">
    <source>
        <dbReference type="PROSITE-ProRule" id="PRU00259"/>
    </source>
</evidence>
<dbReference type="PROSITE" id="PS50176">
    <property type="entry name" value="ARM_REPEAT"/>
    <property type="match status" value="1"/>
</dbReference>
<dbReference type="GO" id="GO:0005886">
    <property type="term" value="C:plasma membrane"/>
    <property type="evidence" value="ECO:0007669"/>
    <property type="project" value="TreeGrafter"/>
</dbReference>
<evidence type="ECO:0000256" key="4">
    <source>
        <dbReference type="ARBA" id="ARBA00022889"/>
    </source>
</evidence>